<organism evidence="11 12">
    <name type="scientific">Candidatus Doriopsillibacter californiensis</name>
    <dbReference type="NCBI Taxonomy" id="2970740"/>
    <lineage>
        <taxon>Bacteria</taxon>
        <taxon>Pseudomonadati</taxon>
        <taxon>Pseudomonadota</taxon>
        <taxon>Gammaproteobacteria</taxon>
        <taxon>Candidatus Tethybacterales</taxon>
        <taxon>Candidatus Persebacteraceae</taxon>
        <taxon>Candidatus Doriopsillibacter</taxon>
    </lineage>
</organism>
<feature type="transmembrane region" description="Helical" evidence="8">
    <location>
        <begin position="271"/>
        <end position="288"/>
    </location>
</feature>
<dbReference type="InterPro" id="IPR007267">
    <property type="entry name" value="GtrA_DPMS_TM"/>
</dbReference>
<gene>
    <name evidence="11" type="ORF">NQX30_05295</name>
</gene>
<dbReference type="InterPro" id="IPR001173">
    <property type="entry name" value="Glyco_trans_2-like"/>
</dbReference>
<proteinExistence type="inferred from homology"/>
<evidence type="ECO:0000256" key="8">
    <source>
        <dbReference type="SAM" id="Phobius"/>
    </source>
</evidence>
<dbReference type="EMBL" id="JANQAO010000003">
    <property type="protein sequence ID" value="MDM5147781.1"/>
    <property type="molecule type" value="Genomic_DNA"/>
</dbReference>
<evidence type="ECO:0000259" key="10">
    <source>
        <dbReference type="Pfam" id="PF04138"/>
    </source>
</evidence>
<keyword evidence="4" id="KW-0808">Transferase</keyword>
<evidence type="ECO:0000313" key="11">
    <source>
        <dbReference type="EMBL" id="MDM5147781.1"/>
    </source>
</evidence>
<evidence type="ECO:0000256" key="6">
    <source>
        <dbReference type="ARBA" id="ARBA00022989"/>
    </source>
</evidence>
<feature type="transmembrane region" description="Helical" evidence="8">
    <location>
        <begin position="309"/>
        <end position="327"/>
    </location>
</feature>
<feature type="domain" description="GtrA/DPMS transmembrane" evidence="10">
    <location>
        <begin position="244"/>
        <end position="362"/>
    </location>
</feature>
<dbReference type="Pfam" id="PF00535">
    <property type="entry name" value="Glycos_transf_2"/>
    <property type="match status" value="1"/>
</dbReference>
<evidence type="ECO:0000259" key="9">
    <source>
        <dbReference type="Pfam" id="PF00535"/>
    </source>
</evidence>
<keyword evidence="12" id="KW-1185">Reference proteome</keyword>
<dbReference type="PANTHER" id="PTHR43398">
    <property type="entry name" value="DOLICHOL-PHOSPHATE MANNOSYLTRANSFERASE SUBUNIT 1"/>
    <property type="match status" value="1"/>
</dbReference>
<evidence type="ECO:0000256" key="3">
    <source>
        <dbReference type="ARBA" id="ARBA00022676"/>
    </source>
</evidence>
<evidence type="ECO:0000256" key="2">
    <source>
        <dbReference type="ARBA" id="ARBA00006739"/>
    </source>
</evidence>
<dbReference type="InterPro" id="IPR039528">
    <property type="entry name" value="DPM1-like"/>
</dbReference>
<feature type="transmembrane region" description="Helical" evidence="8">
    <location>
        <begin position="339"/>
        <end position="362"/>
    </location>
</feature>
<accession>A0ABT7QMD6</accession>
<dbReference type="Gene3D" id="3.90.550.10">
    <property type="entry name" value="Spore Coat Polysaccharide Biosynthesis Protein SpsA, Chain A"/>
    <property type="match status" value="1"/>
</dbReference>
<comment type="similarity">
    <text evidence="2">Belongs to the glycosyltransferase 2 family.</text>
</comment>
<comment type="caution">
    <text evidence="11">The sequence shown here is derived from an EMBL/GenBank/DDBJ whole genome shotgun (WGS) entry which is preliminary data.</text>
</comment>
<keyword evidence="5 8" id="KW-0812">Transmembrane</keyword>
<keyword evidence="7 8" id="KW-0472">Membrane</keyword>
<dbReference type="InterPro" id="IPR029044">
    <property type="entry name" value="Nucleotide-diphossugar_trans"/>
</dbReference>
<comment type="subcellular location">
    <subcellularLocation>
        <location evidence="1">Membrane</location>
        <topology evidence="1">Multi-pass membrane protein</topology>
    </subcellularLocation>
</comment>
<protein>
    <submittedName>
        <fullName evidence="11">Glycosyltransferase family 2 protein</fullName>
    </submittedName>
</protein>
<reference evidence="11" key="2">
    <citation type="journal article" date="2023" name="Microbiome">
        <title>Synthase-selected sorting approach identifies a beta-lactone synthase in a nudibranch symbiotic bacterium.</title>
        <authorList>
            <person name="Dzunkova M."/>
            <person name="La Clair J.J."/>
            <person name="Tyml T."/>
            <person name="Doud D."/>
            <person name="Schulz F."/>
            <person name="Piquer-Esteban S."/>
            <person name="Porcel Sanchis D."/>
            <person name="Osborn A."/>
            <person name="Robinson D."/>
            <person name="Louie K.B."/>
            <person name="Bowen B.P."/>
            <person name="Bowers R.M."/>
            <person name="Lee J."/>
            <person name="Arnau V."/>
            <person name="Diaz-Villanueva W."/>
            <person name="Stepanauskas R."/>
            <person name="Gosliner T."/>
            <person name="Date S.V."/>
            <person name="Northen T.R."/>
            <person name="Cheng J.F."/>
            <person name="Burkart M.D."/>
            <person name="Woyke T."/>
        </authorList>
    </citation>
    <scope>NUCLEOTIDE SEQUENCE</scope>
    <source>
        <strain evidence="11">Df01</strain>
    </source>
</reference>
<reference evidence="11" key="1">
    <citation type="submission" date="2022-08" db="EMBL/GenBank/DDBJ databases">
        <authorList>
            <person name="Dzunkova M."/>
            <person name="La Clair J."/>
            <person name="Tyml T."/>
            <person name="Doud D."/>
            <person name="Schulz F."/>
            <person name="Piquer S."/>
            <person name="Porcel Sanchis D."/>
            <person name="Osborn A."/>
            <person name="Robinson D."/>
            <person name="Louie K.B."/>
            <person name="Bowen B.P."/>
            <person name="Bowers R."/>
            <person name="Lee J."/>
            <person name="Arnau Llombart V."/>
            <person name="Diaz Villanueva W."/>
            <person name="Gosliner T."/>
            <person name="Northen T."/>
            <person name="Cheng J.-F."/>
            <person name="Burkart M.D."/>
            <person name="Woyke T."/>
        </authorList>
    </citation>
    <scope>NUCLEOTIDE SEQUENCE</scope>
    <source>
        <strain evidence="11">Df01</strain>
    </source>
</reference>
<evidence type="ECO:0000256" key="1">
    <source>
        <dbReference type="ARBA" id="ARBA00004141"/>
    </source>
</evidence>
<feature type="transmembrane region" description="Helical" evidence="8">
    <location>
        <begin position="242"/>
        <end position="265"/>
    </location>
</feature>
<dbReference type="Pfam" id="PF04138">
    <property type="entry name" value="GtrA_DPMS_TM"/>
    <property type="match status" value="1"/>
</dbReference>
<evidence type="ECO:0000313" key="12">
    <source>
        <dbReference type="Proteomes" id="UP001168167"/>
    </source>
</evidence>
<evidence type="ECO:0000256" key="4">
    <source>
        <dbReference type="ARBA" id="ARBA00022679"/>
    </source>
</evidence>
<feature type="domain" description="Glycosyltransferase 2-like" evidence="9">
    <location>
        <begin position="11"/>
        <end position="169"/>
    </location>
</feature>
<name>A0ABT7QMD6_9GAMM</name>
<keyword evidence="6 8" id="KW-1133">Transmembrane helix</keyword>
<evidence type="ECO:0000256" key="7">
    <source>
        <dbReference type="ARBA" id="ARBA00023136"/>
    </source>
</evidence>
<dbReference type="CDD" id="cd06442">
    <property type="entry name" value="DPM1_like"/>
    <property type="match status" value="1"/>
</dbReference>
<evidence type="ECO:0000256" key="5">
    <source>
        <dbReference type="ARBA" id="ARBA00022692"/>
    </source>
</evidence>
<sequence>MMTTENNPRVSVVSPTYQEVENIPLLAARVNAALANDSYELLIVDDDSGDGTAAVCAQLAKTLPVRLLSRTENRGLSPAVIDGITHAKGEFVVVIDADLSHPPEKISEIVTMLANGEADFVVGSRYVKGGELDEDWPWYRKINSLGATLLAKPLVPLADPMSGFFALRRDGMPQKNLSPIGYKIGLEIAVKAGWPRERIREAPIRFDDRQHGKSKMTMGQQFNYLRHLRRLYHYRWPKRMELLQFTAVGGSGFVLDVAAYFALLAVGVPHLAARALAFWPAVTSNWFLNRIMTFKTRVRTEAKKQWFQYVAVSIAGFAINWGTYAGLTLQTEFFAEQHFVALMMGVLAGTAFNFISSDWLVFKKQ</sequence>
<dbReference type="PANTHER" id="PTHR43398:SF1">
    <property type="entry name" value="DOLICHOL-PHOSPHATE MANNOSYLTRANSFERASE SUBUNIT 1"/>
    <property type="match status" value="1"/>
</dbReference>
<dbReference type="Proteomes" id="UP001168167">
    <property type="component" value="Unassembled WGS sequence"/>
</dbReference>
<dbReference type="SUPFAM" id="SSF53448">
    <property type="entry name" value="Nucleotide-diphospho-sugar transferases"/>
    <property type="match status" value="1"/>
</dbReference>
<keyword evidence="3" id="KW-0328">Glycosyltransferase</keyword>